<evidence type="ECO:0000313" key="2">
    <source>
        <dbReference type="EMBL" id="KDM90878.1"/>
    </source>
</evidence>
<proteinExistence type="predicted"/>
<protein>
    <submittedName>
        <fullName evidence="2">Uncharacterized protein</fullName>
    </submittedName>
</protein>
<keyword evidence="3" id="KW-1185">Reference proteome</keyword>
<dbReference type="AlphaFoldDB" id="A0A066RU15"/>
<feature type="chain" id="PRO_5001629711" evidence="1">
    <location>
        <begin position="23"/>
        <end position="175"/>
    </location>
</feature>
<feature type="signal peptide" evidence="1">
    <location>
        <begin position="1"/>
        <end position="22"/>
    </location>
</feature>
<dbReference type="Proteomes" id="UP000027192">
    <property type="component" value="Unassembled WGS sequence"/>
</dbReference>
<organism evidence="2 3">
    <name type="scientific">Photobacterium galatheae</name>
    <dbReference type="NCBI Taxonomy" id="1654360"/>
    <lineage>
        <taxon>Bacteria</taxon>
        <taxon>Pseudomonadati</taxon>
        <taxon>Pseudomonadota</taxon>
        <taxon>Gammaproteobacteria</taxon>
        <taxon>Vibrionales</taxon>
        <taxon>Vibrionaceae</taxon>
        <taxon>Photobacterium</taxon>
    </lineage>
</organism>
<evidence type="ECO:0000256" key="1">
    <source>
        <dbReference type="SAM" id="SignalP"/>
    </source>
</evidence>
<keyword evidence="1" id="KW-0732">Signal</keyword>
<name>A0A066RU15_9GAMM</name>
<dbReference type="EMBL" id="JMIB01000027">
    <property type="protein sequence ID" value="KDM90878.1"/>
    <property type="molecule type" value="Genomic_DNA"/>
</dbReference>
<dbReference type="STRING" id="1654360.EA58_14050"/>
<gene>
    <name evidence="2" type="ORF">EA58_14050</name>
</gene>
<evidence type="ECO:0000313" key="3">
    <source>
        <dbReference type="Proteomes" id="UP000027192"/>
    </source>
</evidence>
<reference evidence="2 3" key="1">
    <citation type="submission" date="2014-04" db="EMBL/GenBank/DDBJ databases">
        <title>Draft genome sequence of Photobacterium halotolerans S2753: a solonamide, ngercheumicin and holomycin producer.</title>
        <authorList>
            <person name="Machado H.R."/>
            <person name="Gram L."/>
        </authorList>
    </citation>
    <scope>NUCLEOTIDE SEQUENCE [LARGE SCALE GENOMIC DNA]</scope>
    <source>
        <strain evidence="2 3">S2753</strain>
    </source>
</reference>
<sequence length="175" mass="19594">MQNQTKFSVVFTAIFFSALVNGAESITNYLDGYVYQSHDELSEKNMIVSKVRDDHVSDEYQLFIIQKMKSGHSFSISAKVGEDIKTIDRNDISTALSLAVSSGKNASMSVAYHVTKDEVIALYGENSFLNAEMIRCEINDFTMMATMKEGIYEISISEKDKGSFTKESLNLLTFC</sequence>
<comment type="caution">
    <text evidence="2">The sequence shown here is derived from an EMBL/GenBank/DDBJ whole genome shotgun (WGS) entry which is preliminary data.</text>
</comment>
<dbReference type="RefSeq" id="WP_036753743.1">
    <property type="nucleotide sequence ID" value="NZ_JAGSGC010000004.1"/>
</dbReference>
<accession>A0A066RU15</accession>